<evidence type="ECO:0000313" key="3">
    <source>
        <dbReference type="Proteomes" id="UP000765845"/>
    </source>
</evidence>
<gene>
    <name evidence="2" type="ORF">HCU74_19375</name>
</gene>
<name>A0ABX1GK01_9GAMM</name>
<protein>
    <submittedName>
        <fullName evidence="2">Uncharacterized protein</fullName>
    </submittedName>
</protein>
<evidence type="ECO:0000313" key="2">
    <source>
        <dbReference type="EMBL" id="NKI19574.1"/>
    </source>
</evidence>
<feature type="chain" id="PRO_5047150764" evidence="1">
    <location>
        <begin position="23"/>
        <end position="211"/>
    </location>
</feature>
<dbReference type="RefSeq" id="WP_168452096.1">
    <property type="nucleotide sequence ID" value="NZ_JAAWWK010000009.1"/>
</dbReference>
<evidence type="ECO:0000256" key="1">
    <source>
        <dbReference type="SAM" id="SignalP"/>
    </source>
</evidence>
<feature type="signal peptide" evidence="1">
    <location>
        <begin position="1"/>
        <end position="22"/>
    </location>
</feature>
<reference evidence="2 3" key="1">
    <citation type="submission" date="2020-04" db="EMBL/GenBank/DDBJ databases">
        <authorList>
            <person name="Yoon J."/>
        </authorList>
    </citation>
    <scope>NUCLEOTIDE SEQUENCE [LARGE SCALE GENOMIC DNA]</scope>
    <source>
        <strain evidence="2 3">KMU-166</strain>
    </source>
</reference>
<organism evidence="2 3">
    <name type="scientific">Spongiibacter thalassae</name>
    <dbReference type="NCBI Taxonomy" id="2721624"/>
    <lineage>
        <taxon>Bacteria</taxon>
        <taxon>Pseudomonadati</taxon>
        <taxon>Pseudomonadota</taxon>
        <taxon>Gammaproteobacteria</taxon>
        <taxon>Cellvibrionales</taxon>
        <taxon>Spongiibacteraceae</taxon>
        <taxon>Spongiibacter</taxon>
    </lineage>
</organism>
<keyword evidence="3" id="KW-1185">Reference proteome</keyword>
<dbReference type="Proteomes" id="UP000765845">
    <property type="component" value="Unassembled WGS sequence"/>
</dbReference>
<comment type="caution">
    <text evidence="2">The sequence shown here is derived from an EMBL/GenBank/DDBJ whole genome shotgun (WGS) entry which is preliminary data.</text>
</comment>
<accession>A0ABX1GK01</accession>
<dbReference type="EMBL" id="JAAWWK010000009">
    <property type="protein sequence ID" value="NKI19574.1"/>
    <property type="molecule type" value="Genomic_DNA"/>
</dbReference>
<sequence length="211" mass="22372">MKQIFIALCAGAVLLAGAAAHANKDTAPGQSKKHRTEVHGEVQASAEADWQVYNRHGQTVTARQIADAISVEAAVKKAGAAPESQEAAMIRISMGQSAEIADKPNDGVFDGHGQPITQREAAERLAAIEIMQRSGIDPNSEKAAQIRAAAQGRVETESGEEVNQQTMAEVGKEIAVQEAIIFTGAAPGSADESLIRMGADVLMDKFRKWTQ</sequence>
<keyword evidence="1" id="KW-0732">Signal</keyword>
<proteinExistence type="predicted"/>